<proteinExistence type="predicted"/>
<accession>A0AAN7ZTN9</accession>
<dbReference type="AlphaFoldDB" id="A0AAN7ZTN9"/>
<evidence type="ECO:0000313" key="2">
    <source>
        <dbReference type="Proteomes" id="UP001310594"/>
    </source>
</evidence>
<dbReference type="Proteomes" id="UP001310594">
    <property type="component" value="Unassembled WGS sequence"/>
</dbReference>
<dbReference type="EMBL" id="JAVRQU010000010">
    <property type="protein sequence ID" value="KAK5698194.1"/>
    <property type="molecule type" value="Genomic_DNA"/>
</dbReference>
<reference evidence="1" key="1">
    <citation type="submission" date="2023-08" db="EMBL/GenBank/DDBJ databases">
        <title>Black Yeasts Isolated from many extreme environments.</title>
        <authorList>
            <person name="Coleine C."/>
            <person name="Stajich J.E."/>
            <person name="Selbmann L."/>
        </authorList>
    </citation>
    <scope>NUCLEOTIDE SEQUENCE</scope>
    <source>
        <strain evidence="1">CCFEE 5810</strain>
    </source>
</reference>
<evidence type="ECO:0000313" key="1">
    <source>
        <dbReference type="EMBL" id="KAK5698194.1"/>
    </source>
</evidence>
<organism evidence="1 2">
    <name type="scientific">Elasticomyces elasticus</name>
    <dbReference type="NCBI Taxonomy" id="574655"/>
    <lineage>
        <taxon>Eukaryota</taxon>
        <taxon>Fungi</taxon>
        <taxon>Dikarya</taxon>
        <taxon>Ascomycota</taxon>
        <taxon>Pezizomycotina</taxon>
        <taxon>Dothideomycetes</taxon>
        <taxon>Dothideomycetidae</taxon>
        <taxon>Mycosphaerellales</taxon>
        <taxon>Teratosphaeriaceae</taxon>
        <taxon>Elasticomyces</taxon>
    </lineage>
</organism>
<name>A0AAN7ZTN9_9PEZI</name>
<gene>
    <name evidence="1" type="ORF">LTR97_007155</name>
</gene>
<sequence>MAPQKRKADKSGETSVAKLKKITTKTNNNAQSAADKVFNIAELLEIILVNVTDIQTLLLGQRVNKMWLDVTSKNKQLQQKLFMAPATRKETIELGMKSSTVFHVISGGAGDPPNSWCDWPDDTPYMLVMANPLLFRHYSRSWRYVAEVDMSRLVGAGQDIKPASWQRMYTCMPPPQQLYLRVSANSRSGYGSEHTIKGDKTVGQAMDWVETRLVEEGKPQPLWSKSEVGMPMYWRHDRMHWKQNDDVPEEEV</sequence>
<evidence type="ECO:0008006" key="3">
    <source>
        <dbReference type="Google" id="ProtNLM"/>
    </source>
</evidence>
<protein>
    <recommendedName>
        <fullName evidence="3">F-box domain-containing protein</fullName>
    </recommendedName>
</protein>
<comment type="caution">
    <text evidence="1">The sequence shown here is derived from an EMBL/GenBank/DDBJ whole genome shotgun (WGS) entry which is preliminary data.</text>
</comment>